<dbReference type="Proteomes" id="UP000789920">
    <property type="component" value="Unassembled WGS sequence"/>
</dbReference>
<evidence type="ECO:0000313" key="1">
    <source>
        <dbReference type="EMBL" id="CAG8515298.1"/>
    </source>
</evidence>
<feature type="non-terminal residue" evidence="1">
    <location>
        <position position="1"/>
    </location>
</feature>
<organism evidence="1 2">
    <name type="scientific">Racocetra persica</name>
    <dbReference type="NCBI Taxonomy" id="160502"/>
    <lineage>
        <taxon>Eukaryota</taxon>
        <taxon>Fungi</taxon>
        <taxon>Fungi incertae sedis</taxon>
        <taxon>Mucoromycota</taxon>
        <taxon>Glomeromycotina</taxon>
        <taxon>Glomeromycetes</taxon>
        <taxon>Diversisporales</taxon>
        <taxon>Gigasporaceae</taxon>
        <taxon>Racocetra</taxon>
    </lineage>
</organism>
<accession>A0ACA9L8J5</accession>
<evidence type="ECO:0000313" key="2">
    <source>
        <dbReference type="Proteomes" id="UP000789920"/>
    </source>
</evidence>
<reference evidence="1" key="1">
    <citation type="submission" date="2021-06" db="EMBL/GenBank/DDBJ databases">
        <authorList>
            <person name="Kallberg Y."/>
            <person name="Tangrot J."/>
            <person name="Rosling A."/>
        </authorList>
    </citation>
    <scope>NUCLEOTIDE SEQUENCE</scope>
    <source>
        <strain evidence="1">MA461A</strain>
    </source>
</reference>
<proteinExistence type="predicted"/>
<dbReference type="EMBL" id="CAJVQC010002662">
    <property type="protein sequence ID" value="CAG8515298.1"/>
    <property type="molecule type" value="Genomic_DNA"/>
</dbReference>
<name>A0ACA9L8J5_9GLOM</name>
<comment type="caution">
    <text evidence="1">The sequence shown here is derived from an EMBL/GenBank/DDBJ whole genome shotgun (WGS) entry which is preliminary data.</text>
</comment>
<keyword evidence="2" id="KW-1185">Reference proteome</keyword>
<gene>
    <name evidence="1" type="ORF">RPERSI_LOCUS2446</name>
</gene>
<sequence length="45" mass="4920">EATGLLEFSLLLLVLSVSISVNWDMSQVNESEGSDEVLSIKPRVN</sequence>
<protein>
    <submittedName>
        <fullName evidence="1">28152_t:CDS:1</fullName>
    </submittedName>
</protein>